<dbReference type="RefSeq" id="WP_238477567.1">
    <property type="nucleotide sequence ID" value="NZ_CP064786.1"/>
</dbReference>
<keyword evidence="2" id="KW-1003">Cell membrane</keyword>
<dbReference type="Pfam" id="PF02653">
    <property type="entry name" value="BPD_transp_2"/>
    <property type="match status" value="1"/>
</dbReference>
<keyword evidence="4 6" id="KW-1133">Transmembrane helix</keyword>
<evidence type="ECO:0000256" key="3">
    <source>
        <dbReference type="ARBA" id="ARBA00022692"/>
    </source>
</evidence>
<evidence type="ECO:0000313" key="7">
    <source>
        <dbReference type="EMBL" id="QSG03517.1"/>
    </source>
</evidence>
<feature type="transmembrane region" description="Helical" evidence="6">
    <location>
        <begin position="104"/>
        <end position="126"/>
    </location>
</feature>
<gene>
    <name evidence="7" type="ORF">AArcS_2321</name>
</gene>
<feature type="transmembrane region" description="Helical" evidence="6">
    <location>
        <begin position="72"/>
        <end position="92"/>
    </location>
</feature>
<evidence type="ECO:0000256" key="5">
    <source>
        <dbReference type="ARBA" id="ARBA00023136"/>
    </source>
</evidence>
<keyword evidence="3 6" id="KW-0812">Transmembrane</keyword>
<proteinExistence type="predicted"/>
<accession>A0A897MSP3</accession>
<dbReference type="InterPro" id="IPR001851">
    <property type="entry name" value="ABC_transp_permease"/>
</dbReference>
<feature type="transmembrane region" description="Helical" evidence="6">
    <location>
        <begin position="133"/>
        <end position="155"/>
    </location>
</feature>
<feature type="transmembrane region" description="Helical" evidence="6">
    <location>
        <begin position="236"/>
        <end position="262"/>
    </location>
</feature>
<dbReference type="GO" id="GO:0022857">
    <property type="term" value="F:transmembrane transporter activity"/>
    <property type="evidence" value="ECO:0007669"/>
    <property type="project" value="InterPro"/>
</dbReference>
<evidence type="ECO:0000313" key="8">
    <source>
        <dbReference type="Proteomes" id="UP000663586"/>
    </source>
</evidence>
<organism evidence="7 8">
    <name type="scientific">Natranaeroarchaeum sulfidigenes</name>
    <dbReference type="NCBI Taxonomy" id="2784880"/>
    <lineage>
        <taxon>Archaea</taxon>
        <taxon>Methanobacteriati</taxon>
        <taxon>Methanobacteriota</taxon>
        <taxon>Stenosarchaea group</taxon>
        <taxon>Halobacteria</taxon>
        <taxon>Halobacteriales</taxon>
        <taxon>Natronoarchaeaceae</taxon>
        <taxon>Natranaeroarchaeum</taxon>
    </lineage>
</organism>
<feature type="transmembrane region" description="Helical" evidence="6">
    <location>
        <begin position="12"/>
        <end position="30"/>
    </location>
</feature>
<keyword evidence="5 6" id="KW-0472">Membrane</keyword>
<evidence type="ECO:0000256" key="6">
    <source>
        <dbReference type="SAM" id="Phobius"/>
    </source>
</evidence>
<dbReference type="GO" id="GO:0005886">
    <property type="term" value="C:plasma membrane"/>
    <property type="evidence" value="ECO:0007669"/>
    <property type="project" value="UniProtKB-SubCell"/>
</dbReference>
<dbReference type="Proteomes" id="UP000663586">
    <property type="component" value="Chromosome"/>
</dbReference>
<evidence type="ECO:0000256" key="4">
    <source>
        <dbReference type="ARBA" id="ARBA00022989"/>
    </source>
</evidence>
<feature type="transmembrane region" description="Helical" evidence="6">
    <location>
        <begin position="274"/>
        <end position="297"/>
    </location>
</feature>
<feature type="transmembrane region" description="Helical" evidence="6">
    <location>
        <begin position="183"/>
        <end position="205"/>
    </location>
</feature>
<protein>
    <submittedName>
        <fullName evidence="7">Putative ABC-type transport system, permease component</fullName>
    </submittedName>
</protein>
<dbReference type="CDD" id="cd06580">
    <property type="entry name" value="TM_PBP1_transp_TpRbsC_like"/>
    <property type="match status" value="1"/>
</dbReference>
<dbReference type="PANTHER" id="PTHR43370:SF1">
    <property type="entry name" value="GUANOSINE ABC TRANSPORTER PERMEASE PROTEIN NUPQ"/>
    <property type="match status" value="1"/>
</dbReference>
<evidence type="ECO:0000256" key="2">
    <source>
        <dbReference type="ARBA" id="ARBA00022475"/>
    </source>
</evidence>
<dbReference type="KEGG" id="hara:AArcS_2321"/>
<evidence type="ECO:0000256" key="1">
    <source>
        <dbReference type="ARBA" id="ARBA00004651"/>
    </source>
</evidence>
<sequence>MSVTSYARTHPSRIGALVALTVLTGVVLVWHDSGLARLLTLGYLERSLRAATPIALVAIGGLIAEKSGVFNIGVEGFMIFGAVNALAAAYLVSGNGEVTQMHLWIGLVVAVVISAVLTTFFAILMIRYEADQIVAGLAVWFIGLGFGPFTAILIWDSRNSGTVGRIGNLDLPLLSEIPVVGPVFFDTSPFILLTIIVAVAAWVFLYRTRYGYWLQAAGENPEALDTAGINVNRVRYAAVIFSGTMAGLAGAVLTLGVTGNFIGSGMTVVDGRGWIGIVAYLFGNYNPIGAFLAALLFGAMDMLQIQFQTIGVPLPSSLVDLFPYVVVILVLTFYGSTRMPSRVGEPYESEQ</sequence>
<name>A0A897MSP3_9EURY</name>
<dbReference type="EMBL" id="CP064786">
    <property type="protein sequence ID" value="QSG03517.1"/>
    <property type="molecule type" value="Genomic_DNA"/>
</dbReference>
<feature type="transmembrane region" description="Helical" evidence="6">
    <location>
        <begin position="318"/>
        <end position="336"/>
    </location>
</feature>
<keyword evidence="8" id="KW-1185">Reference proteome</keyword>
<feature type="transmembrane region" description="Helical" evidence="6">
    <location>
        <begin position="50"/>
        <end position="65"/>
    </location>
</feature>
<dbReference type="PANTHER" id="PTHR43370">
    <property type="entry name" value="SUGAR ABC TRANSPORTER INTEGRAL MEMBRANE PROTEIN-RELATED"/>
    <property type="match status" value="1"/>
</dbReference>
<reference evidence="7" key="1">
    <citation type="submission" date="2020-11" db="EMBL/GenBank/DDBJ databases">
        <title>Carbohydrate-dependent, anaerobic sulfur respiration: A novel catabolism in halophilic archaea.</title>
        <authorList>
            <person name="Sorokin D.Y."/>
            <person name="Messina E."/>
            <person name="Smedile F."/>
            <person name="La Cono V."/>
            <person name="Hallsworth J.E."/>
            <person name="Yakimov M.M."/>
        </authorList>
    </citation>
    <scope>NUCLEOTIDE SEQUENCE</scope>
    <source>
        <strain evidence="7">AArc-S</strain>
    </source>
</reference>
<dbReference type="AlphaFoldDB" id="A0A897MSP3"/>
<dbReference type="GeneID" id="70685698"/>
<comment type="subcellular location">
    <subcellularLocation>
        <location evidence="1">Cell membrane</location>
        <topology evidence="1">Multi-pass membrane protein</topology>
    </subcellularLocation>
</comment>